<protein>
    <submittedName>
        <fullName evidence="3">Iron-sulfur cluster assembly accessory protein</fullName>
    </submittedName>
</protein>
<evidence type="ECO:0000256" key="1">
    <source>
        <dbReference type="ARBA" id="ARBA00006718"/>
    </source>
</evidence>
<dbReference type="GO" id="GO:0016226">
    <property type="term" value="P:iron-sulfur cluster assembly"/>
    <property type="evidence" value="ECO:0007669"/>
    <property type="project" value="InterPro"/>
</dbReference>
<comment type="caution">
    <text evidence="3">The sequence shown here is derived from an EMBL/GenBank/DDBJ whole genome shotgun (WGS) entry which is preliminary data.</text>
</comment>
<dbReference type="GO" id="GO:0051537">
    <property type="term" value="F:2 iron, 2 sulfur cluster binding"/>
    <property type="evidence" value="ECO:0007669"/>
    <property type="project" value="TreeGrafter"/>
</dbReference>
<dbReference type="PANTHER" id="PTHR10072">
    <property type="entry name" value="IRON-SULFUR CLUSTER ASSEMBLY PROTEIN"/>
    <property type="match status" value="1"/>
</dbReference>
<dbReference type="GO" id="GO:0005829">
    <property type="term" value="C:cytosol"/>
    <property type="evidence" value="ECO:0007669"/>
    <property type="project" value="TreeGrafter"/>
</dbReference>
<sequence>MSVESFDPQTQTVTVLPAALSHFRKQLASKPEAQAVRLSVKPSGCSGYMYVLDFVAESLADDVDLMVADDIRLLVDKASLPIVAGTQIDFVREGINRQIKFINPNATSECGCGESFTVSD</sequence>
<evidence type="ECO:0000313" key="3">
    <source>
        <dbReference type="EMBL" id="RAU16700.1"/>
    </source>
</evidence>
<keyword evidence="4" id="KW-1185">Reference proteome</keyword>
<dbReference type="Proteomes" id="UP000250744">
    <property type="component" value="Unassembled WGS sequence"/>
</dbReference>
<evidence type="ECO:0000259" key="2">
    <source>
        <dbReference type="Pfam" id="PF01521"/>
    </source>
</evidence>
<comment type="similarity">
    <text evidence="1">Belongs to the HesB/IscA family.</text>
</comment>
<dbReference type="InterPro" id="IPR016092">
    <property type="entry name" value="ATAP"/>
</dbReference>
<proteinExistence type="inferred from homology"/>
<gene>
    <name evidence="3" type="ORF">DN062_16890</name>
</gene>
<dbReference type="PANTHER" id="PTHR10072:SF47">
    <property type="entry name" value="PROTEIN SUFA"/>
    <property type="match status" value="1"/>
</dbReference>
<dbReference type="AlphaFoldDB" id="A0A364NI45"/>
<dbReference type="InterPro" id="IPR000361">
    <property type="entry name" value="ATAP_core_dom"/>
</dbReference>
<dbReference type="Gene3D" id="2.60.300.12">
    <property type="entry name" value="HesB-like domain"/>
    <property type="match status" value="1"/>
</dbReference>
<dbReference type="InterPro" id="IPR050322">
    <property type="entry name" value="Fe-S_cluster_asmbl/transfer"/>
</dbReference>
<reference evidence="3 4" key="1">
    <citation type="submission" date="2018-06" db="EMBL/GenBank/DDBJ databases">
        <title>Nitrincola tibetense sp. nov., isolated from Lake XuguoCo on Tibetan Plateau.</title>
        <authorList>
            <person name="Xing P."/>
        </authorList>
    </citation>
    <scope>NUCLEOTIDE SEQUENCE [LARGE SCALE GENOMIC DNA]</scope>
    <source>
        <strain evidence="4">xg18</strain>
    </source>
</reference>
<dbReference type="SUPFAM" id="SSF89360">
    <property type="entry name" value="HesB-like domain"/>
    <property type="match status" value="1"/>
</dbReference>
<dbReference type="EMBL" id="QKRX01000018">
    <property type="protein sequence ID" value="RAU16700.1"/>
    <property type="molecule type" value="Genomic_DNA"/>
</dbReference>
<dbReference type="InterPro" id="IPR035903">
    <property type="entry name" value="HesB-like_dom_sf"/>
</dbReference>
<dbReference type="OrthoDB" id="9801228at2"/>
<feature type="domain" description="Core" evidence="2">
    <location>
        <begin position="13"/>
        <end position="114"/>
    </location>
</feature>
<dbReference type="Pfam" id="PF01521">
    <property type="entry name" value="Fe-S_biosyn"/>
    <property type="match status" value="1"/>
</dbReference>
<organism evidence="3 4">
    <name type="scientific">Nitrincola tibetensis</name>
    <dbReference type="NCBI Taxonomy" id="2219697"/>
    <lineage>
        <taxon>Bacteria</taxon>
        <taxon>Pseudomonadati</taxon>
        <taxon>Pseudomonadota</taxon>
        <taxon>Gammaproteobacteria</taxon>
        <taxon>Oceanospirillales</taxon>
        <taxon>Oceanospirillaceae</taxon>
        <taxon>Nitrincola</taxon>
    </lineage>
</organism>
<dbReference type="RefSeq" id="WP_112160475.1">
    <property type="nucleotide sequence ID" value="NZ_QKRX01000018.1"/>
</dbReference>
<dbReference type="NCBIfam" id="TIGR00049">
    <property type="entry name" value="iron-sulfur cluster assembly accessory protein"/>
    <property type="match status" value="1"/>
</dbReference>
<evidence type="ECO:0000313" key="4">
    <source>
        <dbReference type="Proteomes" id="UP000250744"/>
    </source>
</evidence>
<name>A0A364NI45_9GAMM</name>
<accession>A0A364NI45</accession>